<dbReference type="GO" id="GO:0016020">
    <property type="term" value="C:membrane"/>
    <property type="evidence" value="ECO:0007669"/>
    <property type="project" value="InterPro"/>
</dbReference>
<dbReference type="EMBL" id="JAAAUY010000670">
    <property type="protein sequence ID" value="KAF9327385.1"/>
    <property type="molecule type" value="Genomic_DNA"/>
</dbReference>
<organism evidence="9 10">
    <name type="scientific">Podila minutissima</name>
    <dbReference type="NCBI Taxonomy" id="64525"/>
    <lineage>
        <taxon>Eukaryota</taxon>
        <taxon>Fungi</taxon>
        <taxon>Fungi incertae sedis</taxon>
        <taxon>Mucoromycota</taxon>
        <taxon>Mortierellomycotina</taxon>
        <taxon>Mortierellomycetes</taxon>
        <taxon>Mortierellales</taxon>
        <taxon>Mortierellaceae</taxon>
        <taxon>Podila</taxon>
    </lineage>
</organism>
<keyword evidence="4" id="KW-0067">ATP-binding</keyword>
<evidence type="ECO:0000256" key="6">
    <source>
        <dbReference type="ARBA" id="ARBA00023136"/>
    </source>
</evidence>
<protein>
    <recommendedName>
        <fullName evidence="8">ABC transmembrane type-1 domain-containing protein</fullName>
    </recommendedName>
</protein>
<keyword evidence="6 7" id="KW-0472">Membrane</keyword>
<proteinExistence type="predicted"/>
<keyword evidence="2 7" id="KW-0812">Transmembrane</keyword>
<evidence type="ECO:0000313" key="9">
    <source>
        <dbReference type="EMBL" id="KAF9327385.1"/>
    </source>
</evidence>
<keyword evidence="3" id="KW-0547">Nucleotide-binding</keyword>
<evidence type="ECO:0000256" key="3">
    <source>
        <dbReference type="ARBA" id="ARBA00022741"/>
    </source>
</evidence>
<dbReference type="InterPro" id="IPR011527">
    <property type="entry name" value="ABC1_TM_dom"/>
</dbReference>
<dbReference type="AlphaFoldDB" id="A0A9P5SIH0"/>
<keyword evidence="5 7" id="KW-1133">Transmembrane helix</keyword>
<dbReference type="GO" id="GO:0140359">
    <property type="term" value="F:ABC-type transporter activity"/>
    <property type="evidence" value="ECO:0007669"/>
    <property type="project" value="InterPro"/>
</dbReference>
<evidence type="ECO:0000256" key="5">
    <source>
        <dbReference type="ARBA" id="ARBA00022989"/>
    </source>
</evidence>
<evidence type="ECO:0000256" key="1">
    <source>
        <dbReference type="ARBA" id="ARBA00022448"/>
    </source>
</evidence>
<comment type="caution">
    <text evidence="9">The sequence shown here is derived from an EMBL/GenBank/DDBJ whole genome shotgun (WGS) entry which is preliminary data.</text>
</comment>
<feature type="transmembrane region" description="Helical" evidence="7">
    <location>
        <begin position="147"/>
        <end position="167"/>
    </location>
</feature>
<feature type="non-terminal residue" evidence="9">
    <location>
        <position position="267"/>
    </location>
</feature>
<dbReference type="Gene3D" id="1.20.1560.10">
    <property type="entry name" value="ABC transporter type 1, transmembrane domain"/>
    <property type="match status" value="1"/>
</dbReference>
<dbReference type="PROSITE" id="PS50929">
    <property type="entry name" value="ABC_TM1F"/>
    <property type="match status" value="1"/>
</dbReference>
<keyword evidence="1" id="KW-0813">Transport</keyword>
<name>A0A9P5SIH0_9FUNG</name>
<gene>
    <name evidence="9" type="ORF">BG006_009306</name>
</gene>
<evidence type="ECO:0000256" key="4">
    <source>
        <dbReference type="ARBA" id="ARBA00022840"/>
    </source>
</evidence>
<dbReference type="InterPro" id="IPR050173">
    <property type="entry name" value="ABC_transporter_C-like"/>
</dbReference>
<dbReference type="InterPro" id="IPR036640">
    <property type="entry name" value="ABC1_TM_sf"/>
</dbReference>
<dbReference type="Proteomes" id="UP000696485">
    <property type="component" value="Unassembled WGS sequence"/>
</dbReference>
<evidence type="ECO:0000259" key="8">
    <source>
        <dbReference type="PROSITE" id="PS50929"/>
    </source>
</evidence>
<feature type="transmembrane region" description="Helical" evidence="7">
    <location>
        <begin position="187"/>
        <end position="208"/>
    </location>
</feature>
<feature type="transmembrane region" description="Helical" evidence="7">
    <location>
        <begin position="22"/>
        <end position="39"/>
    </location>
</feature>
<dbReference type="GO" id="GO:0005524">
    <property type="term" value="F:ATP binding"/>
    <property type="evidence" value="ECO:0007669"/>
    <property type="project" value="UniProtKB-KW"/>
</dbReference>
<dbReference type="SUPFAM" id="SSF90123">
    <property type="entry name" value="ABC transporter transmembrane region"/>
    <property type="match status" value="1"/>
</dbReference>
<feature type="domain" description="ABC transmembrane type-1" evidence="8">
    <location>
        <begin position="150"/>
        <end position="267"/>
    </location>
</feature>
<evidence type="ECO:0000256" key="7">
    <source>
        <dbReference type="SAM" id="Phobius"/>
    </source>
</evidence>
<reference evidence="9" key="1">
    <citation type="journal article" date="2020" name="Fungal Divers.">
        <title>Resolving the Mortierellaceae phylogeny through synthesis of multi-gene phylogenetics and phylogenomics.</title>
        <authorList>
            <person name="Vandepol N."/>
            <person name="Liber J."/>
            <person name="Desiro A."/>
            <person name="Na H."/>
            <person name="Kennedy M."/>
            <person name="Barry K."/>
            <person name="Grigoriev I.V."/>
            <person name="Miller A.N."/>
            <person name="O'Donnell K."/>
            <person name="Stajich J.E."/>
            <person name="Bonito G."/>
        </authorList>
    </citation>
    <scope>NUCLEOTIDE SEQUENCE</scope>
    <source>
        <strain evidence="9">NVP1</strain>
    </source>
</reference>
<dbReference type="PANTHER" id="PTHR24223">
    <property type="entry name" value="ATP-BINDING CASSETTE SUB-FAMILY C"/>
    <property type="match status" value="1"/>
</dbReference>
<sequence length="267" mass="30213">MSVLLVIYDQGDEDSFDSSRALVYYWVAVVFACVFEAFPRGSTRVQKQSGFNPHDKANIFSRWTFHHLLPMISLGFKRPLVQEDIKDVMPKTMEAQPSYQKLSVNWEAHKRAIEHANATASSEQLKKKGPLKPSLLRVIAKTYTLEFASMLAVKLLASASQFIFPVLVSEMLKYVESEQEEPVSRGVMLAVGMFLASFVVSFAHGQFYKKEIEAGLRIRGGMISMIYRKALVLAPSSRGSIGETTNHMSTDVERWPNNLSWMVHWIS</sequence>
<keyword evidence="10" id="KW-1185">Reference proteome</keyword>
<accession>A0A9P5SIH0</accession>
<evidence type="ECO:0000256" key="2">
    <source>
        <dbReference type="ARBA" id="ARBA00022692"/>
    </source>
</evidence>
<evidence type="ECO:0000313" key="10">
    <source>
        <dbReference type="Proteomes" id="UP000696485"/>
    </source>
</evidence>